<protein>
    <submittedName>
        <fullName evidence="1">CxC2 domain-containing protein</fullName>
    </submittedName>
</protein>
<evidence type="ECO:0000313" key="1">
    <source>
        <dbReference type="EMBL" id="KAF7306959.1"/>
    </source>
</evidence>
<reference evidence="1" key="1">
    <citation type="submission" date="2020-05" db="EMBL/GenBank/DDBJ databases">
        <title>Mycena genomes resolve the evolution of fungal bioluminescence.</title>
        <authorList>
            <person name="Tsai I.J."/>
        </authorList>
    </citation>
    <scope>NUCLEOTIDE SEQUENCE</scope>
    <source>
        <strain evidence="1">171206Taipei</strain>
    </source>
</reference>
<dbReference type="PANTHER" id="PTHR33096:SF1">
    <property type="entry name" value="CXC1-LIKE CYSTEINE CLUSTER ASSOCIATED WITH KDZ TRANSPOSASES DOMAIN-CONTAINING PROTEIN"/>
    <property type="match status" value="1"/>
</dbReference>
<proteinExistence type="predicted"/>
<organism evidence="1 2">
    <name type="scientific">Mycena indigotica</name>
    <dbReference type="NCBI Taxonomy" id="2126181"/>
    <lineage>
        <taxon>Eukaryota</taxon>
        <taxon>Fungi</taxon>
        <taxon>Dikarya</taxon>
        <taxon>Basidiomycota</taxon>
        <taxon>Agaricomycotina</taxon>
        <taxon>Agaricomycetes</taxon>
        <taxon>Agaricomycetidae</taxon>
        <taxon>Agaricales</taxon>
        <taxon>Marasmiineae</taxon>
        <taxon>Mycenaceae</taxon>
        <taxon>Mycena</taxon>
    </lineage>
</organism>
<dbReference type="PANTHER" id="PTHR33096">
    <property type="entry name" value="CXC2 DOMAIN-CONTAINING PROTEIN"/>
    <property type="match status" value="1"/>
</dbReference>
<evidence type="ECO:0000313" key="2">
    <source>
        <dbReference type="Proteomes" id="UP000636479"/>
    </source>
</evidence>
<dbReference type="OrthoDB" id="3237105at2759"/>
<gene>
    <name evidence="1" type="ORF">MIND_00488700</name>
</gene>
<dbReference type="AlphaFoldDB" id="A0A8H6W5W9"/>
<accession>A0A8H6W5W9</accession>
<dbReference type="Pfam" id="PF18758">
    <property type="entry name" value="KDZ"/>
    <property type="match status" value="1"/>
</dbReference>
<dbReference type="Proteomes" id="UP000636479">
    <property type="component" value="Unassembled WGS sequence"/>
</dbReference>
<sequence length="454" mass="51851">MRGIRPRQQTLRPVQPSTFWRHFASCAPSQNINVQDYVRTLEKLTDSTGLEKVPDRRVAFGRMARQYSYLKMMKRGGRGHEANGIVTTPPGALAVRCWACPDASRNLPSGWDKVPESKAYLYKLMLAFDANFRLKNKLRAGERMDPALTDGLGYLPRSGPYKEHIKTLVDEKDVQACAAFAALLQKETKLTTGLRRRTNEDNGRGYRRDIHQVDRIRLQYGLPVWHAEAHDPKCRIQFALRYLLGVGKTDGESTERLWSLLNPASWSTKEMGEGARHDVLEDKIDLINFEKNRSMGQLRRLIVAVAERQRQGIEFQELDDSVPKKKRREWAKMMDAWYKDNTQTNPFEVQGGKLAGPSEREISEELKRAEVEDARAGIKPLLEGKMTITAFIRAGMQLQAIQRRIRTALKAKKSADQASQIQELRLSLIKQMRTFEKLQLTYMPGVQGLRDAAV</sequence>
<comment type="caution">
    <text evidence="1">The sequence shown here is derived from an EMBL/GenBank/DDBJ whole genome shotgun (WGS) entry which is preliminary data.</text>
</comment>
<name>A0A8H6W5W9_9AGAR</name>
<dbReference type="InterPro" id="IPR040521">
    <property type="entry name" value="KDZ"/>
</dbReference>
<dbReference type="EMBL" id="JACAZF010000004">
    <property type="protein sequence ID" value="KAF7306959.1"/>
    <property type="molecule type" value="Genomic_DNA"/>
</dbReference>
<dbReference type="RefSeq" id="XP_037221978.1">
    <property type="nucleotide sequence ID" value="XM_037361686.1"/>
</dbReference>
<keyword evidence="2" id="KW-1185">Reference proteome</keyword>
<dbReference type="GeneID" id="59344202"/>